<dbReference type="AlphaFoldDB" id="I3R0P2"/>
<dbReference type="eggNOG" id="arCOG00184">
    <property type="taxonomic scope" value="Archaea"/>
</dbReference>
<proteinExistence type="inferred from homology"/>
<sequence length="455" mass="51114">MSTHTNANGQMMSATEEVSSGETLIEVRNLKTYYEDGSLLGGTPVKAVDGVNFNIKKGETLGLVGESGCGKSTLGRTLVRLEQATGGEVLRRGRDITTLSGDELKKWRKNTQMVFQDPESSLNDRMTVGEIIREPLDVHEIGTQKERTQKVRELLSTVGLQEEHYYRYPHQFSGGQRQRIGIARALALEPEFIVLDEPVSALDVSVQAKVLNLLDDLQEEFGLTYLFIAHDLSVVHHICDRVAVMYLGNIMEIGPTEALFDDPANPYTHALLSAIPEPDPTSDRNRITLRGTPPSPRDPPVGCPFSTRCPVKIRPGKYSDVDDDLWERISILREVIRERGRVELSLTERISNLLGRETRLTDIYEVESELFGDIDVPQEISSHIHEAIEYVDQDKPERAEEYLREEFGSVCDTEQPEQYTVGNTGRTSLCHRHANDYEEPVEAYTETHSGLFADD</sequence>
<dbReference type="EMBL" id="AOLO01000007">
    <property type="protein sequence ID" value="EMA02927.1"/>
    <property type="molecule type" value="Genomic_DNA"/>
</dbReference>
<evidence type="ECO:0000313" key="12">
    <source>
        <dbReference type="Proteomes" id="UP000299011"/>
    </source>
</evidence>
<comment type="similarity">
    <text evidence="1">Belongs to the ABC transporter superfamily.</text>
</comment>
<dbReference type="InterPro" id="IPR050319">
    <property type="entry name" value="ABC_transp_ATP-bind"/>
</dbReference>
<reference evidence="8 11" key="3">
    <citation type="journal article" date="2014" name="PLoS Genet.">
        <title>Phylogenetically driven sequencing of extremely halophilic archaea reveals strategies for static and dynamic osmo-response.</title>
        <authorList>
            <person name="Becker E.A."/>
            <person name="Seitzer P.M."/>
            <person name="Tritt A."/>
            <person name="Larsen D."/>
            <person name="Krusor M."/>
            <person name="Yao A.I."/>
            <person name="Wu D."/>
            <person name="Madern D."/>
            <person name="Eisen J.A."/>
            <person name="Darling A.E."/>
            <person name="Facciotti M.T."/>
        </authorList>
    </citation>
    <scope>NUCLEOTIDE SEQUENCE [LARGE SCALE GENOMIC DNA]</scope>
    <source>
        <strain evidence="8">ATCC 33500</strain>
        <strain evidence="11">ATCC 33500 / DSM 1411 / JCM 8866 / NBRC 14739 / NCIMB 2177 / R-4</strain>
    </source>
</reference>
<dbReference type="Proteomes" id="UP000011603">
    <property type="component" value="Unassembled WGS sequence"/>
</dbReference>
<feature type="domain" description="ABC transporter" evidence="6">
    <location>
        <begin position="25"/>
        <end position="272"/>
    </location>
</feature>
<dbReference type="Gene3D" id="3.40.50.300">
    <property type="entry name" value="P-loop containing nucleotide triphosphate hydrolases"/>
    <property type="match status" value="1"/>
</dbReference>
<dbReference type="InterPro" id="IPR003593">
    <property type="entry name" value="AAA+_ATPase"/>
</dbReference>
<evidence type="ECO:0000256" key="4">
    <source>
        <dbReference type="ARBA" id="ARBA00022840"/>
    </source>
</evidence>
<dbReference type="GO" id="GO:0015833">
    <property type="term" value="P:peptide transport"/>
    <property type="evidence" value="ECO:0007669"/>
    <property type="project" value="InterPro"/>
</dbReference>
<dbReference type="GeneID" id="40155429"/>
<evidence type="ECO:0000313" key="7">
    <source>
        <dbReference type="EMBL" id="AFK17802.1"/>
    </source>
</evidence>
<evidence type="ECO:0000256" key="2">
    <source>
        <dbReference type="ARBA" id="ARBA00022448"/>
    </source>
</evidence>
<protein>
    <submittedName>
        <fullName evidence="7 9">ABC transporter ATP-binding protein</fullName>
    </submittedName>
</protein>
<reference evidence="7" key="4">
    <citation type="submission" date="2014-05" db="EMBL/GenBank/DDBJ databases">
        <authorList>
            <person name="Wang L."/>
            <person name="Yang H."/>
            <person name="Xiang H."/>
        </authorList>
    </citation>
    <scope>NUCLEOTIDE SEQUENCE</scope>
    <source>
        <strain evidence="7">CGMCC 1.2087</strain>
    </source>
</reference>
<dbReference type="InterPro" id="IPR003439">
    <property type="entry name" value="ABC_transporter-like_ATP-bd"/>
</dbReference>
<dbReference type="Pfam" id="PF00005">
    <property type="entry name" value="ABC_tran"/>
    <property type="match status" value="1"/>
</dbReference>
<dbReference type="KEGG" id="hme:HFX_0059"/>
<dbReference type="EMBL" id="CP039139">
    <property type="protein sequence ID" value="QCQ74365.1"/>
    <property type="molecule type" value="Genomic_DNA"/>
</dbReference>
<dbReference type="Proteomes" id="UP000006469">
    <property type="component" value="Chromosome"/>
</dbReference>
<keyword evidence="11" id="KW-1185">Reference proteome</keyword>
<keyword evidence="4 7" id="KW-0067">ATP-binding</keyword>
<feature type="region of interest" description="Disordered" evidence="5">
    <location>
        <begin position="1"/>
        <end position="20"/>
    </location>
</feature>
<reference evidence="7" key="1">
    <citation type="journal article" date="2012" name="Appl. Environ. Microbiol.">
        <title>Identification of the haloarchaeal phasin (PhaP) that functions in polyhydroxyalkanoate accumulation and granule formation in Haloferax mediterranei.</title>
        <authorList>
            <person name="Cai S."/>
            <person name="Cai L."/>
            <person name="Liu H."/>
            <person name="Liu X."/>
            <person name="Han J."/>
            <person name="Zhou J."/>
            <person name="Xiang H."/>
        </authorList>
    </citation>
    <scope>NUCLEOTIDE SEQUENCE</scope>
    <source>
        <strain evidence="7">CGMCC 1.2087</strain>
    </source>
</reference>
<evidence type="ECO:0000313" key="8">
    <source>
        <dbReference type="EMBL" id="EMA02927.1"/>
    </source>
</evidence>
<dbReference type="PROSITE" id="PS00211">
    <property type="entry name" value="ABC_TRANSPORTER_1"/>
    <property type="match status" value="1"/>
</dbReference>
<dbReference type="InterPro" id="IPR013563">
    <property type="entry name" value="Oligopep_ABC_C"/>
</dbReference>
<dbReference type="STRING" id="523841.HFX_0059"/>
<dbReference type="GO" id="GO:0016887">
    <property type="term" value="F:ATP hydrolysis activity"/>
    <property type="evidence" value="ECO:0007669"/>
    <property type="project" value="InterPro"/>
</dbReference>
<dbReference type="PATRIC" id="fig|523841.21.peg.2050"/>
<dbReference type="InterPro" id="IPR027417">
    <property type="entry name" value="P-loop_NTPase"/>
</dbReference>
<reference evidence="7 10" key="2">
    <citation type="journal article" date="2012" name="J. Bacteriol.">
        <title>Complete genome sequence of the metabolically versatile halophilic archaeon Haloferax mediterranei, a poly(3-hydroxybutyrate-co-3-hydroxyvalerate) producer.</title>
        <authorList>
            <person name="Han J."/>
            <person name="Zhang F."/>
            <person name="Hou J."/>
            <person name="Liu X."/>
            <person name="Li M."/>
            <person name="Liu H."/>
            <person name="Cai L."/>
            <person name="Zhang B."/>
            <person name="Chen Y."/>
            <person name="Zhou J."/>
            <person name="Hu S."/>
            <person name="Xiang H."/>
        </authorList>
    </citation>
    <scope>NUCLEOTIDE SEQUENCE [LARGE SCALE GENOMIC DNA]</scope>
    <source>
        <strain evidence="10">ATCC 33500 / DSM 1411 / JCM 8866 / NBRC 14739 / NCIMB 2177 / R-4</strain>
        <strain evidence="7">CGMCC 1.2087</strain>
    </source>
</reference>
<dbReference type="CDD" id="cd03257">
    <property type="entry name" value="ABC_NikE_OppD_transporters"/>
    <property type="match status" value="1"/>
</dbReference>
<dbReference type="HOGENOM" id="CLU_000604_1_23_2"/>
<dbReference type="FunFam" id="3.40.50.300:FF:000016">
    <property type="entry name" value="Oligopeptide ABC transporter ATP-binding component"/>
    <property type="match status" value="1"/>
</dbReference>
<keyword evidence="3" id="KW-0547">Nucleotide-binding</keyword>
<dbReference type="Proteomes" id="UP000299011">
    <property type="component" value="Chromosome"/>
</dbReference>
<dbReference type="EMBL" id="CP001868">
    <property type="protein sequence ID" value="AFK17802.1"/>
    <property type="molecule type" value="Genomic_DNA"/>
</dbReference>
<evidence type="ECO:0000259" key="6">
    <source>
        <dbReference type="PROSITE" id="PS50893"/>
    </source>
</evidence>
<dbReference type="SMART" id="SM00382">
    <property type="entry name" value="AAA"/>
    <property type="match status" value="1"/>
</dbReference>
<dbReference type="PANTHER" id="PTHR43776:SF7">
    <property type="entry name" value="D,D-DIPEPTIDE TRANSPORT ATP-BINDING PROTEIN DDPF-RELATED"/>
    <property type="match status" value="1"/>
</dbReference>
<dbReference type="GO" id="GO:0005524">
    <property type="term" value="F:ATP binding"/>
    <property type="evidence" value="ECO:0007669"/>
    <property type="project" value="UniProtKB-KW"/>
</dbReference>
<reference evidence="9 12" key="5">
    <citation type="submission" date="2019-04" db="EMBL/GenBank/DDBJ databases">
        <title>Methylomes of two halophilic Archaea, Haloarcula marismortui and Haloferax mediterranei.</title>
        <authorList>
            <person name="DasSarma S."/>
            <person name="DasSarma P."/>
            <person name="DasSarma S."/>
            <person name="Fomenkov A."/>
            <person name="Vincze T."/>
            <person name="Anton B.P."/>
            <person name="Roberts R.J."/>
        </authorList>
    </citation>
    <scope>NUCLEOTIDE SEQUENCE [LARGE SCALE GENOMIC DNA]</scope>
    <source>
        <strain evidence="9">ATCC 33500</strain>
        <strain evidence="12">ATCC 33500 / DSM 1411 / JCM 8866 / NBRC 14739 / NCIMB 2177 / R-4</strain>
    </source>
</reference>
<evidence type="ECO:0000313" key="10">
    <source>
        <dbReference type="Proteomes" id="UP000006469"/>
    </source>
</evidence>
<dbReference type="RefSeq" id="WP_004058717.1">
    <property type="nucleotide sequence ID" value="NC_017941.2"/>
</dbReference>
<dbReference type="OrthoDB" id="18209at2157"/>
<evidence type="ECO:0000313" key="11">
    <source>
        <dbReference type="Proteomes" id="UP000011603"/>
    </source>
</evidence>
<dbReference type="PANTHER" id="PTHR43776">
    <property type="entry name" value="TRANSPORT ATP-BINDING PROTEIN"/>
    <property type="match status" value="1"/>
</dbReference>
<dbReference type="SUPFAM" id="SSF52540">
    <property type="entry name" value="P-loop containing nucleoside triphosphate hydrolases"/>
    <property type="match status" value="1"/>
</dbReference>
<gene>
    <name evidence="7" type="primary">dppF1</name>
    <name evidence="7" type="ordered locus">HFX_0059</name>
    <name evidence="8" type="ORF">C439_10100</name>
    <name evidence="9" type="ORF">E6P09_03390</name>
</gene>
<evidence type="ECO:0000256" key="3">
    <source>
        <dbReference type="ARBA" id="ARBA00022741"/>
    </source>
</evidence>
<evidence type="ECO:0000256" key="5">
    <source>
        <dbReference type="SAM" id="MobiDB-lite"/>
    </source>
</evidence>
<dbReference type="PaxDb" id="523841-HFX_0059"/>
<dbReference type="InterPro" id="IPR017871">
    <property type="entry name" value="ABC_transporter-like_CS"/>
</dbReference>
<evidence type="ECO:0000313" key="9">
    <source>
        <dbReference type="EMBL" id="QCQ74365.1"/>
    </source>
</evidence>
<accession>I3R0P2</accession>
<dbReference type="NCBIfam" id="TIGR01727">
    <property type="entry name" value="oligo_HPY"/>
    <property type="match status" value="1"/>
</dbReference>
<dbReference type="GO" id="GO:0055085">
    <property type="term" value="P:transmembrane transport"/>
    <property type="evidence" value="ECO:0007669"/>
    <property type="project" value="UniProtKB-ARBA"/>
</dbReference>
<evidence type="ECO:0000256" key="1">
    <source>
        <dbReference type="ARBA" id="ARBA00005417"/>
    </source>
</evidence>
<dbReference type="Pfam" id="PF08352">
    <property type="entry name" value="oligo_HPY"/>
    <property type="match status" value="1"/>
</dbReference>
<keyword evidence="2" id="KW-0813">Transport</keyword>
<name>I3R0P2_HALMT</name>
<dbReference type="PROSITE" id="PS50893">
    <property type="entry name" value="ABC_TRANSPORTER_2"/>
    <property type="match status" value="1"/>
</dbReference>
<organism evidence="7 10">
    <name type="scientific">Haloferax mediterranei (strain ATCC 33500 / DSM 1411 / JCM 8866 / NBRC 14739 / NCIMB 2177 / R-4)</name>
    <name type="common">Halobacterium mediterranei</name>
    <dbReference type="NCBI Taxonomy" id="523841"/>
    <lineage>
        <taxon>Archaea</taxon>
        <taxon>Methanobacteriati</taxon>
        <taxon>Methanobacteriota</taxon>
        <taxon>Stenosarchaea group</taxon>
        <taxon>Halobacteria</taxon>
        <taxon>Halobacteriales</taxon>
        <taxon>Haloferacaceae</taxon>
        <taxon>Haloferax</taxon>
    </lineage>
</organism>